<proteinExistence type="predicted"/>
<evidence type="ECO:0000313" key="2">
    <source>
        <dbReference type="Proteomes" id="UP000828941"/>
    </source>
</evidence>
<dbReference type="EMBL" id="CM039439">
    <property type="protein sequence ID" value="KAI4296353.1"/>
    <property type="molecule type" value="Genomic_DNA"/>
</dbReference>
<accession>A0ACB9KGN0</accession>
<organism evidence="1 2">
    <name type="scientific">Bauhinia variegata</name>
    <name type="common">Purple orchid tree</name>
    <name type="synonym">Phanera variegata</name>
    <dbReference type="NCBI Taxonomy" id="167791"/>
    <lineage>
        <taxon>Eukaryota</taxon>
        <taxon>Viridiplantae</taxon>
        <taxon>Streptophyta</taxon>
        <taxon>Embryophyta</taxon>
        <taxon>Tracheophyta</taxon>
        <taxon>Spermatophyta</taxon>
        <taxon>Magnoliopsida</taxon>
        <taxon>eudicotyledons</taxon>
        <taxon>Gunneridae</taxon>
        <taxon>Pentapetalae</taxon>
        <taxon>rosids</taxon>
        <taxon>fabids</taxon>
        <taxon>Fabales</taxon>
        <taxon>Fabaceae</taxon>
        <taxon>Cercidoideae</taxon>
        <taxon>Cercideae</taxon>
        <taxon>Bauhiniinae</taxon>
        <taxon>Bauhinia</taxon>
    </lineage>
</organism>
<reference evidence="1 2" key="1">
    <citation type="journal article" date="2022" name="DNA Res.">
        <title>Chromosomal-level genome assembly of the orchid tree Bauhinia variegata (Leguminosae; Cercidoideae) supports the allotetraploid origin hypothesis of Bauhinia.</title>
        <authorList>
            <person name="Zhong Y."/>
            <person name="Chen Y."/>
            <person name="Zheng D."/>
            <person name="Pang J."/>
            <person name="Liu Y."/>
            <person name="Luo S."/>
            <person name="Meng S."/>
            <person name="Qian L."/>
            <person name="Wei D."/>
            <person name="Dai S."/>
            <person name="Zhou R."/>
        </authorList>
    </citation>
    <scope>NUCLEOTIDE SEQUENCE [LARGE SCALE GENOMIC DNA]</scope>
    <source>
        <strain evidence="1">BV-YZ2020</strain>
    </source>
</reference>
<evidence type="ECO:0000313" key="1">
    <source>
        <dbReference type="EMBL" id="KAI4296353.1"/>
    </source>
</evidence>
<comment type="caution">
    <text evidence="1">The sequence shown here is derived from an EMBL/GenBank/DDBJ whole genome shotgun (WGS) entry which is preliminary data.</text>
</comment>
<name>A0ACB9KGN0_BAUVA</name>
<dbReference type="Proteomes" id="UP000828941">
    <property type="component" value="Chromosome 14"/>
</dbReference>
<gene>
    <name evidence="1" type="ORF">L6164_036318</name>
</gene>
<keyword evidence="2" id="KW-1185">Reference proteome</keyword>
<protein>
    <submittedName>
        <fullName evidence="1">Uncharacterized protein</fullName>
    </submittedName>
</protein>
<sequence length="657" mass="72446">MLGVNKLDDNVWDEFGGNDDHIVPYAGDEHKDQFKIQGDRCKKQRQELPVTRRSTDNVNNYDAMDKLCLPTLTQKETMLEKGSWSHTVEGVIPPCDGEPCKEVKTVTSDDTRMSDHCFRGSNIDSSGSELCADDTILGDKCVVEDDSVSQYSLNHMSQADNELSFLDNDGWLDIGNFEDVDRMFRSCDSTFGMGSLNNEEEFCWLSSSHGTEGADDTLKSEFKFSCAEVSPLEIISDYNMDSKENSQGLPTNNSNKKASVGAKILSSRMDVDDGAFSDPSSILSESDIKSGNTEDLIPIEKRKLSKSSEGRIKCDNIENGDTVHRYASLKQYGDVKQPCGTSSSGVTSCASIQKHKLNRGSDSLGSMQRHTSLTYPDYSNARNHTPLLPALSGSRSEHDGHPSPSLKESSYSSNMESSHDHSLEAAALKRNEKREKLYHHDDAQALSGDLKNGNVKSPLPFHSYGSAQQQMHPLENENEGHSEVGGVSIGFSQETDSSNMQETSPISSAVDEISHEATSFRQLQQVMDQLDIRTKLCIRDSLYRLAKSAEQRHKYANGSIGDNVEAGKAMMAQDTSGCTSFMDLETDTNPIDRSIAHLLFHRPSDPSMLPRNDTAPFKSNVMIDGAMINPPVITEKQVGQEESSIEVERIPLGDNTQ</sequence>